<feature type="domain" description="BCAS3 WD40" evidence="3">
    <location>
        <begin position="343"/>
        <end position="465"/>
    </location>
</feature>
<dbReference type="Pfam" id="PF21034">
    <property type="entry name" value="BCAS3_WD40"/>
    <property type="match status" value="2"/>
</dbReference>
<keyword evidence="6" id="KW-1185">Reference proteome</keyword>
<proteinExistence type="predicted"/>
<organism evidence="4 5">
    <name type="scientific">Ananas comosus</name>
    <name type="common">Pineapple</name>
    <name type="synonym">Ananas ananas</name>
    <dbReference type="NCBI Taxonomy" id="4615"/>
    <lineage>
        <taxon>Eukaryota</taxon>
        <taxon>Viridiplantae</taxon>
        <taxon>Streptophyta</taxon>
        <taxon>Embryophyta</taxon>
        <taxon>Tracheophyta</taxon>
        <taxon>Spermatophyta</taxon>
        <taxon>Magnoliopsida</taxon>
        <taxon>Liliopsida</taxon>
        <taxon>Poales</taxon>
        <taxon>Bromeliaceae</taxon>
        <taxon>Bromelioideae</taxon>
        <taxon>Ananas</taxon>
    </lineage>
</organism>
<dbReference type="SMART" id="SM00320">
    <property type="entry name" value="WD40"/>
    <property type="match status" value="2"/>
</dbReference>
<dbReference type="InterPro" id="IPR001680">
    <property type="entry name" value="WD40_rpt"/>
</dbReference>
<dbReference type="SUPFAM" id="SSF50978">
    <property type="entry name" value="WD40 repeat-like"/>
    <property type="match status" value="1"/>
</dbReference>
<dbReference type="InterPro" id="IPR015943">
    <property type="entry name" value="WD40/YVTN_repeat-like_dom_sf"/>
</dbReference>
<gene>
    <name evidence="7" type="primary">LOC109712673</name>
    <name evidence="4" type="ORF">ACMD2_05386</name>
</gene>
<dbReference type="PANTHER" id="PTHR13268">
    <property type="entry name" value="BREAST CARCINOMA AMPLIFIED SEQUENCE 3"/>
    <property type="match status" value="1"/>
</dbReference>
<reference evidence="4 5" key="1">
    <citation type="journal article" date="2016" name="DNA Res.">
        <title>The draft genome of MD-2 pineapple using hybrid error correction of long reads.</title>
        <authorList>
            <person name="Redwan R.M."/>
            <person name="Saidin A."/>
            <person name="Kumar S.V."/>
        </authorList>
    </citation>
    <scope>NUCLEOTIDE SEQUENCE [LARGE SCALE GENOMIC DNA]</scope>
    <source>
        <strain evidence="5">cv. MD2</strain>
        <tissue evidence="4">Leaf</tissue>
    </source>
</reference>
<dbReference type="GO" id="GO:0006914">
    <property type="term" value="P:autophagy"/>
    <property type="evidence" value="ECO:0007669"/>
    <property type="project" value="InterPro"/>
</dbReference>
<dbReference type="InterPro" id="IPR048382">
    <property type="entry name" value="BCAS3_WD40"/>
</dbReference>
<dbReference type="Gene3D" id="2.130.10.10">
    <property type="entry name" value="YVTN repeat-like/Quinoprotein amine dehydrogenase"/>
    <property type="match status" value="1"/>
</dbReference>
<dbReference type="Proteomes" id="UP000515123">
    <property type="component" value="Linkage group 7"/>
</dbReference>
<dbReference type="OrthoDB" id="25778at2759"/>
<feature type="domain" description="BCAS3 WD40" evidence="3">
    <location>
        <begin position="64"/>
        <end position="245"/>
    </location>
</feature>
<evidence type="ECO:0000259" key="2">
    <source>
        <dbReference type="Pfam" id="PF12490"/>
    </source>
</evidence>
<dbReference type="InterPro" id="IPR036322">
    <property type="entry name" value="WD40_repeat_dom_sf"/>
</dbReference>
<dbReference type="Proteomes" id="UP000092600">
    <property type="component" value="Unassembled WGS sequence"/>
</dbReference>
<dbReference type="PANTHER" id="PTHR13268:SF7">
    <property type="entry name" value="AUTOPHAGY-RELATED PROTEIN 18F"/>
    <property type="match status" value="1"/>
</dbReference>
<sequence length="864" mass="93660">MKRLSSYMRIMSSGASTAASTLRSAGASLVSSIANHEEDASRDQVHWAGFDKIECEGEVLLREVLLLAYRSGFQVWDVEQADDVRQLASRHDCPVSFMQVQKKPITSKSSEDRFADVRPLLIVACEGSPTGSGNSGEMFGSPSNGTLNGCHNVGSEHLPTFVCFYSLRVHDYVHILKLRSAVYSIRCSSRVVAISQASQIHCFDAATLEREYTVLTNPIVSAIPGSGSIGYGPLAVGPRWLAYSGSPVAVSNTGRVSPQLLSPFQDMSLPPPNGSLVAHYAMESSKKIAGGIVTLGDMGYKKLSNYYHDFLPNNNGSVKLGNSGVRVNGTMNGHIPENENVGMVIVRDIVSKLVVVQFRAHPSPISALCFDPSGTLLVTASIHGRNINIFHIMPSTNGSSGSDANGMYIHLYRLQRGITNAVIKDISFSDDSQWIMISSSRGTSHLFSISPHGGGSSANFHYSENSFVNNNFVVDPTAKTAIRRPQTTSSFKLSDEKSIFFSAPPVTLSVVSRIRSGNNGLKGAVRGAAAFATGFVSPIPGAIASAFHNCKGFNSLSDANSAWTKYYLLVFSPSGCIVQYVLHQNTEFSDFSGLSAVSNGSSKETDTKFVVEALQKWDVCHKRSRRDRVESVDIYGDHGNGESTKLFQKGVKKGTSVYPSDSAFDAKAKPSAEENHHSYISEIELQMHAVRIPLWSRSGMCFQVMMDETIGGDNFSVDCGEIEIERIPTRSIEARSKDLIPVFDYLQAARFQQARANTLDMYRNGPLMRQKSGLSEDGRVSCRSSCSSLDCMSESVVASADLSSGTYHTEADERSTVNNCTGSPNPTSQLEFVNTSEALKTEARLGCVNNIIESLEDGDLLCGF</sequence>
<dbReference type="Pfam" id="PF12490">
    <property type="entry name" value="BCAS3"/>
    <property type="match status" value="1"/>
</dbReference>
<dbReference type="STRING" id="4615.A0A199V084"/>
<dbReference type="EMBL" id="LSRQ01003888">
    <property type="protein sequence ID" value="OAY70482.1"/>
    <property type="molecule type" value="Genomic_DNA"/>
</dbReference>
<protein>
    <submittedName>
        <fullName evidence="4 7">Autophagy-related protein 18f</fullName>
    </submittedName>
</protein>
<reference evidence="7" key="2">
    <citation type="submission" date="2025-04" db="UniProtKB">
        <authorList>
            <consortium name="RefSeq"/>
        </authorList>
    </citation>
    <scope>IDENTIFICATION</scope>
    <source>
        <tissue evidence="7">Leaf</tissue>
    </source>
</reference>
<feature type="domain" description="BCAS3" evidence="2">
    <location>
        <begin position="601"/>
        <end position="744"/>
    </location>
</feature>
<evidence type="ECO:0000256" key="1">
    <source>
        <dbReference type="ARBA" id="ARBA00004329"/>
    </source>
</evidence>
<dbReference type="InterPro" id="IPR022175">
    <property type="entry name" value="BCAS3_dom"/>
</dbReference>
<dbReference type="InterPro" id="IPR045142">
    <property type="entry name" value="BCAS3-like"/>
</dbReference>
<dbReference type="GO" id="GO:0000407">
    <property type="term" value="C:phagophore assembly site"/>
    <property type="evidence" value="ECO:0007669"/>
    <property type="project" value="UniProtKB-SubCell"/>
</dbReference>
<comment type="subcellular location">
    <subcellularLocation>
        <location evidence="1">Preautophagosomal structure</location>
    </subcellularLocation>
</comment>
<name>A0A199V084_ANACO</name>
<dbReference type="RefSeq" id="XP_020091975.1">
    <property type="nucleotide sequence ID" value="XM_020236386.1"/>
</dbReference>
<accession>A0A199V084</accession>
<evidence type="ECO:0000313" key="7">
    <source>
        <dbReference type="RefSeq" id="XP_020091975.1"/>
    </source>
</evidence>
<evidence type="ECO:0000259" key="3">
    <source>
        <dbReference type="Pfam" id="PF21034"/>
    </source>
</evidence>
<dbReference type="GeneID" id="109712673"/>
<evidence type="ECO:0000313" key="5">
    <source>
        <dbReference type="Proteomes" id="UP000092600"/>
    </source>
</evidence>
<dbReference type="GO" id="GO:0042594">
    <property type="term" value="P:response to starvation"/>
    <property type="evidence" value="ECO:0007669"/>
    <property type="project" value="TreeGrafter"/>
</dbReference>
<evidence type="ECO:0000313" key="6">
    <source>
        <dbReference type="Proteomes" id="UP000515123"/>
    </source>
</evidence>
<dbReference type="AlphaFoldDB" id="A0A199V084"/>
<evidence type="ECO:0000313" key="4">
    <source>
        <dbReference type="EMBL" id="OAY70482.1"/>
    </source>
</evidence>